<name>W9YCG9_9EURO</name>
<keyword evidence="3 12" id="KW-0808">Transferase</keyword>
<dbReference type="FunFam" id="3.30.56.70:FF:000001">
    <property type="entry name" value="tRNA (guanine(26)-N(2))-dimethyltransferase"/>
    <property type="match status" value="1"/>
</dbReference>
<evidence type="ECO:0000256" key="13">
    <source>
        <dbReference type="SAM" id="MobiDB-lite"/>
    </source>
</evidence>
<feature type="compositionally biased region" description="Basic and acidic residues" evidence="13">
    <location>
        <begin position="525"/>
        <end position="548"/>
    </location>
</feature>
<evidence type="ECO:0000256" key="8">
    <source>
        <dbReference type="ARBA" id="ARBA00051897"/>
    </source>
</evidence>
<feature type="compositionally biased region" description="Basic residues" evidence="13">
    <location>
        <begin position="86"/>
        <end position="99"/>
    </location>
</feature>
<evidence type="ECO:0000256" key="5">
    <source>
        <dbReference type="ARBA" id="ARBA00022694"/>
    </source>
</evidence>
<dbReference type="EC" id="2.1.1.216" evidence="7"/>
<evidence type="ECO:0000256" key="7">
    <source>
        <dbReference type="ARBA" id="ARBA00039099"/>
    </source>
</evidence>
<dbReference type="EMBL" id="AMWN01000003">
    <property type="protein sequence ID" value="EXJ90582.1"/>
    <property type="molecule type" value="Genomic_DNA"/>
</dbReference>
<feature type="compositionally biased region" description="Polar residues" evidence="13">
    <location>
        <begin position="100"/>
        <end position="117"/>
    </location>
</feature>
<evidence type="ECO:0000256" key="1">
    <source>
        <dbReference type="ARBA" id="ARBA00022555"/>
    </source>
</evidence>
<feature type="compositionally biased region" description="Low complexity" evidence="13">
    <location>
        <begin position="703"/>
        <end position="715"/>
    </location>
</feature>
<keyword evidence="4 12" id="KW-0949">S-adenosyl-L-methionine</keyword>
<evidence type="ECO:0000256" key="12">
    <source>
        <dbReference type="PROSITE-ProRule" id="PRU00958"/>
    </source>
</evidence>
<dbReference type="Proteomes" id="UP000019484">
    <property type="component" value="Unassembled WGS sequence"/>
</dbReference>
<evidence type="ECO:0000256" key="4">
    <source>
        <dbReference type="ARBA" id="ARBA00022691"/>
    </source>
</evidence>
<evidence type="ECO:0000256" key="3">
    <source>
        <dbReference type="ARBA" id="ARBA00022679"/>
    </source>
</evidence>
<dbReference type="InterPro" id="IPR029063">
    <property type="entry name" value="SAM-dependent_MTases_sf"/>
</dbReference>
<feature type="region of interest" description="Disordered" evidence="13">
    <location>
        <begin position="86"/>
        <end position="202"/>
    </location>
</feature>
<comment type="catalytic activity">
    <reaction evidence="8">
        <text>guanosine(26) in tRNA + 2 S-adenosyl-L-methionine = N(2)-dimethylguanosine(26) in tRNA + 2 S-adenosyl-L-homocysteine + 2 H(+)</text>
        <dbReference type="Rhea" id="RHEA:43140"/>
        <dbReference type="Rhea" id="RHEA-COMP:10359"/>
        <dbReference type="Rhea" id="RHEA-COMP:10360"/>
        <dbReference type="ChEBI" id="CHEBI:15378"/>
        <dbReference type="ChEBI" id="CHEBI:57856"/>
        <dbReference type="ChEBI" id="CHEBI:59789"/>
        <dbReference type="ChEBI" id="CHEBI:74269"/>
        <dbReference type="ChEBI" id="CHEBI:74513"/>
        <dbReference type="EC" id="2.1.1.216"/>
    </reaction>
</comment>
<dbReference type="GO" id="GO:0002940">
    <property type="term" value="P:tRNA N2-guanine methylation"/>
    <property type="evidence" value="ECO:0007669"/>
    <property type="project" value="TreeGrafter"/>
</dbReference>
<keyword evidence="6 12" id="KW-0694">RNA-binding</keyword>
<keyword evidence="1 12" id="KW-0820">tRNA-binding</keyword>
<dbReference type="GeneID" id="19158575"/>
<dbReference type="eggNOG" id="KOG1253">
    <property type="taxonomic scope" value="Eukaryota"/>
</dbReference>
<feature type="region of interest" description="Disordered" evidence="13">
    <location>
        <begin position="514"/>
        <end position="561"/>
    </location>
</feature>
<feature type="compositionally biased region" description="Low complexity" evidence="13">
    <location>
        <begin position="741"/>
        <end position="755"/>
    </location>
</feature>
<accession>W9YCG9</accession>
<proteinExistence type="inferred from homology"/>
<gene>
    <name evidence="14" type="ORF">A1O1_03685</name>
</gene>
<dbReference type="Gene3D" id="3.30.56.70">
    <property type="entry name" value="N2,N2-dimethylguanosine tRNA methyltransferase, C-terminal domain"/>
    <property type="match status" value="1"/>
</dbReference>
<dbReference type="GO" id="GO:0005634">
    <property type="term" value="C:nucleus"/>
    <property type="evidence" value="ECO:0007669"/>
    <property type="project" value="TreeGrafter"/>
</dbReference>
<evidence type="ECO:0000256" key="10">
    <source>
        <dbReference type="ARBA" id="ARBA00082896"/>
    </source>
</evidence>
<dbReference type="STRING" id="1182541.W9YCG9"/>
<feature type="compositionally biased region" description="Polar residues" evidence="13">
    <location>
        <begin position="181"/>
        <end position="202"/>
    </location>
</feature>
<evidence type="ECO:0000256" key="9">
    <source>
        <dbReference type="ARBA" id="ARBA00077143"/>
    </source>
</evidence>
<organism evidence="14 15">
    <name type="scientific">Capronia coronata CBS 617.96</name>
    <dbReference type="NCBI Taxonomy" id="1182541"/>
    <lineage>
        <taxon>Eukaryota</taxon>
        <taxon>Fungi</taxon>
        <taxon>Dikarya</taxon>
        <taxon>Ascomycota</taxon>
        <taxon>Pezizomycotina</taxon>
        <taxon>Eurotiomycetes</taxon>
        <taxon>Chaetothyriomycetidae</taxon>
        <taxon>Chaetothyriales</taxon>
        <taxon>Herpotrichiellaceae</taxon>
        <taxon>Capronia</taxon>
    </lineage>
</organism>
<dbReference type="InterPro" id="IPR002905">
    <property type="entry name" value="Trm1"/>
</dbReference>
<evidence type="ECO:0000256" key="6">
    <source>
        <dbReference type="ARBA" id="ARBA00022884"/>
    </source>
</evidence>
<dbReference type="Pfam" id="PF02005">
    <property type="entry name" value="TRM"/>
    <property type="match status" value="2"/>
</dbReference>
<evidence type="ECO:0000313" key="14">
    <source>
        <dbReference type="EMBL" id="EXJ90582.1"/>
    </source>
</evidence>
<feature type="compositionally biased region" description="Polar residues" evidence="13">
    <location>
        <begin position="514"/>
        <end position="524"/>
    </location>
</feature>
<dbReference type="InterPro" id="IPR042296">
    <property type="entry name" value="tRNA_met_Trm1_C"/>
</dbReference>
<dbReference type="RefSeq" id="XP_007722776.1">
    <property type="nucleotide sequence ID" value="XM_007724586.1"/>
</dbReference>
<protein>
    <recommendedName>
        <fullName evidence="7">tRNA (guanine(26)-N(2))-dimethyltransferase</fullName>
        <ecNumber evidence="7">2.1.1.216</ecNumber>
    </recommendedName>
    <alternativeName>
        <fullName evidence="10">tRNA 2,2-dimethylguanosine-26 methyltransferase</fullName>
    </alternativeName>
    <alternativeName>
        <fullName evidence="9">tRNA(guanine-26,N(2)-N(2)) methyltransferase</fullName>
    </alternativeName>
    <alternativeName>
        <fullName evidence="11">tRNA(m(2,2)G26)dimethyltransferase</fullName>
    </alternativeName>
</protein>
<dbReference type="AlphaFoldDB" id="W9YCG9"/>
<evidence type="ECO:0000256" key="2">
    <source>
        <dbReference type="ARBA" id="ARBA00022603"/>
    </source>
</evidence>
<keyword evidence="5 12" id="KW-0819">tRNA processing</keyword>
<dbReference type="GO" id="GO:0000049">
    <property type="term" value="F:tRNA binding"/>
    <property type="evidence" value="ECO:0007669"/>
    <property type="project" value="UniProtKB-UniRule"/>
</dbReference>
<dbReference type="OrthoDB" id="6349953at2759"/>
<keyword evidence="15" id="KW-1185">Reference proteome</keyword>
<feature type="region of interest" description="Disordered" evidence="13">
    <location>
        <begin position="694"/>
        <end position="805"/>
    </location>
</feature>
<dbReference type="PANTHER" id="PTHR10631:SF3">
    <property type="entry name" value="TRNA (GUANINE(26)-N(2))-DIMETHYLTRANSFERASE"/>
    <property type="match status" value="1"/>
</dbReference>
<sequence>MASRGPSEALVIDGRKYRHVREGLATILAPYADDKPATGKHVRNNAEGNQVVFYNPIQQFNRDLSVLAITVYGEGAVLEKEKRFRLKNQHGKARHHKGSTRQQKSSVTAIESSTPEQVNALKRKADDLEQDGSNADPSETASTAAKKPKTTDGLLDEDEDVVVMELSADPAVGENSKHETVSTNGMTDSNAQEAQTTDPATTAKKQLPFTILDALSATGLRALRYAKEIPFSTNIVANDLSADSVQNINLNIQHNEVKDKVHSNLADARMFMYSKVGNEKPKQGPDYVHRFDVIDLDPYGTAAPFLDASVQALQDGGLLCVTCTDAGVFASTGYPEKTYALYGGMPVKGPHSHEGGLRLILNAVALSAAKYGLAIEPLLSLYIDYYARLFIRVHRKPQDVKLLAGTTMTLYNCGHGCGAWKTQPLLRNQPQVSRSGETFFKFSFAQAPVTTPNCEHCGSRQHLCGPMWAGPLHNPYFVQRMLDRVPSLDKKIYGTTDRIQGMLTLALEEDLTLQSWPSEPSTPLETKDTEKGKDKNSDKQADKDKDVSGPDPRIIPRLPPKTIDSSPFFIMPTQLARTIHCATPSEDMFRGALLGLGYRVSRSHCKPGSIKTNAPWSVLWEIIREFMRTKAPIKEGAVKKGSAGWNILARVRGTERAQVSELKDSAKDQFLRCETKDDMKTVLQGMLWRLENEKASTVDSQAKETTAAQSSTSTDQPKEGKDEVGANGGVNGENKSDADKSNPPQQQRRQSRSQSPPAPVPSELNIVFDEKLGKEKHRGKLVRYQMNPRENWGPMSRAGRSKVDG</sequence>
<keyword evidence="2 12" id="KW-0489">Methyltransferase</keyword>
<reference evidence="14 15" key="1">
    <citation type="submission" date="2013-03" db="EMBL/GenBank/DDBJ databases">
        <title>The Genome Sequence of Capronia coronata CBS 617.96.</title>
        <authorList>
            <consortium name="The Broad Institute Genomics Platform"/>
            <person name="Cuomo C."/>
            <person name="de Hoog S."/>
            <person name="Gorbushina A."/>
            <person name="Walker B."/>
            <person name="Young S.K."/>
            <person name="Zeng Q."/>
            <person name="Gargeya S."/>
            <person name="Fitzgerald M."/>
            <person name="Haas B."/>
            <person name="Abouelleil A."/>
            <person name="Allen A.W."/>
            <person name="Alvarado L."/>
            <person name="Arachchi H.M."/>
            <person name="Berlin A.M."/>
            <person name="Chapman S.B."/>
            <person name="Gainer-Dewar J."/>
            <person name="Goldberg J."/>
            <person name="Griggs A."/>
            <person name="Gujja S."/>
            <person name="Hansen M."/>
            <person name="Howarth C."/>
            <person name="Imamovic A."/>
            <person name="Ireland A."/>
            <person name="Larimer J."/>
            <person name="McCowan C."/>
            <person name="Murphy C."/>
            <person name="Pearson M."/>
            <person name="Poon T.W."/>
            <person name="Priest M."/>
            <person name="Roberts A."/>
            <person name="Saif S."/>
            <person name="Shea T."/>
            <person name="Sisk P."/>
            <person name="Sykes S."/>
            <person name="Wortman J."/>
            <person name="Nusbaum C."/>
            <person name="Birren B."/>
        </authorList>
    </citation>
    <scope>NUCLEOTIDE SEQUENCE [LARGE SCALE GENOMIC DNA]</scope>
    <source>
        <strain evidence="14 15">CBS 617.96</strain>
    </source>
</reference>
<evidence type="ECO:0000313" key="15">
    <source>
        <dbReference type="Proteomes" id="UP000019484"/>
    </source>
</evidence>
<dbReference type="PROSITE" id="PS51626">
    <property type="entry name" value="SAM_MT_TRM1"/>
    <property type="match status" value="1"/>
</dbReference>
<comment type="caution">
    <text evidence="14">The sequence shown here is derived from an EMBL/GenBank/DDBJ whole genome shotgun (WGS) entry which is preliminary data.</text>
</comment>
<dbReference type="FunFam" id="3.40.50.150:FF:000051">
    <property type="entry name" value="tRNA (guanine(26)-N(2))-dimethyltransferase"/>
    <property type="match status" value="1"/>
</dbReference>
<comment type="similarity">
    <text evidence="12">Belongs to the class I-like SAM-binding methyltransferase superfamily. Trm1 family.</text>
</comment>
<evidence type="ECO:0000256" key="11">
    <source>
        <dbReference type="ARBA" id="ARBA00083299"/>
    </source>
</evidence>
<dbReference type="PANTHER" id="PTHR10631">
    <property type="entry name" value="N 2 ,N 2 -DIMETHYLGUANOSINE TRNA METHYLTRANSFERASE"/>
    <property type="match status" value="1"/>
</dbReference>
<dbReference type="Gene3D" id="3.40.50.150">
    <property type="entry name" value="Vaccinia Virus protein VP39"/>
    <property type="match status" value="1"/>
</dbReference>
<dbReference type="HOGENOM" id="CLU_010862_2_0_1"/>
<dbReference type="SUPFAM" id="SSF53335">
    <property type="entry name" value="S-adenosyl-L-methionine-dependent methyltransferases"/>
    <property type="match status" value="1"/>
</dbReference>
<dbReference type="GO" id="GO:0160104">
    <property type="term" value="F:tRNA (guanine(26)-N2)-dimethyltransferase activity"/>
    <property type="evidence" value="ECO:0007669"/>
    <property type="project" value="UniProtKB-EC"/>
</dbReference>